<keyword evidence="3" id="KW-1185">Reference proteome</keyword>
<name>A0AAE1KLB4_PETCI</name>
<dbReference type="Proteomes" id="UP001286313">
    <property type="component" value="Unassembled WGS sequence"/>
</dbReference>
<evidence type="ECO:0000313" key="2">
    <source>
        <dbReference type="EMBL" id="KAK3875512.1"/>
    </source>
</evidence>
<reference evidence="2" key="1">
    <citation type="submission" date="2023-10" db="EMBL/GenBank/DDBJ databases">
        <title>Genome assemblies of two species of porcelain crab, Petrolisthes cinctipes and Petrolisthes manimaculis (Anomura: Porcellanidae).</title>
        <authorList>
            <person name="Angst P."/>
        </authorList>
    </citation>
    <scope>NUCLEOTIDE SEQUENCE</scope>
    <source>
        <strain evidence="2">PB745_01</strain>
        <tissue evidence="2">Gill</tissue>
    </source>
</reference>
<proteinExistence type="predicted"/>
<comment type="caution">
    <text evidence="2">The sequence shown here is derived from an EMBL/GenBank/DDBJ whole genome shotgun (WGS) entry which is preliminary data.</text>
</comment>
<protein>
    <submittedName>
        <fullName evidence="2">Uncharacterized protein</fullName>
    </submittedName>
</protein>
<feature type="compositionally biased region" description="Pro residues" evidence="1">
    <location>
        <begin position="21"/>
        <end position="47"/>
    </location>
</feature>
<evidence type="ECO:0000256" key="1">
    <source>
        <dbReference type="SAM" id="MobiDB-lite"/>
    </source>
</evidence>
<gene>
    <name evidence="2" type="ORF">Pcinc_019631</name>
</gene>
<feature type="region of interest" description="Disordered" evidence="1">
    <location>
        <begin position="15"/>
        <end position="63"/>
    </location>
</feature>
<dbReference type="AlphaFoldDB" id="A0AAE1KLB4"/>
<sequence>MQTYEQVQTLRCFVNTDPEAPAQPPSEPLTQPPSKPPTQPPYIPPSTDPHSNENAATGDKENDANLVRAIEKIMEKLETNDMEIELINEEIKTAYATIKVLQWSPDNIAGWLTSEGRMDLDTCLAPGQR</sequence>
<evidence type="ECO:0000313" key="3">
    <source>
        <dbReference type="Proteomes" id="UP001286313"/>
    </source>
</evidence>
<dbReference type="EMBL" id="JAWQEG010001957">
    <property type="protein sequence ID" value="KAK3875512.1"/>
    <property type="molecule type" value="Genomic_DNA"/>
</dbReference>
<organism evidence="2 3">
    <name type="scientific">Petrolisthes cinctipes</name>
    <name type="common">Flat porcelain crab</name>
    <dbReference type="NCBI Taxonomy" id="88211"/>
    <lineage>
        <taxon>Eukaryota</taxon>
        <taxon>Metazoa</taxon>
        <taxon>Ecdysozoa</taxon>
        <taxon>Arthropoda</taxon>
        <taxon>Crustacea</taxon>
        <taxon>Multicrustacea</taxon>
        <taxon>Malacostraca</taxon>
        <taxon>Eumalacostraca</taxon>
        <taxon>Eucarida</taxon>
        <taxon>Decapoda</taxon>
        <taxon>Pleocyemata</taxon>
        <taxon>Anomura</taxon>
        <taxon>Galatheoidea</taxon>
        <taxon>Porcellanidae</taxon>
        <taxon>Petrolisthes</taxon>
    </lineage>
</organism>
<accession>A0AAE1KLB4</accession>